<keyword evidence="1" id="KW-0812">Transmembrane</keyword>
<comment type="caution">
    <text evidence="2">The sequence shown here is derived from an EMBL/GenBank/DDBJ whole genome shotgun (WGS) entry which is preliminary data.</text>
</comment>
<keyword evidence="1" id="KW-1133">Transmembrane helix</keyword>
<protein>
    <submittedName>
        <fullName evidence="2">Uncharacterized protein</fullName>
    </submittedName>
</protein>
<accession>D2YHA6</accession>
<evidence type="ECO:0000313" key="3">
    <source>
        <dbReference type="Proteomes" id="UP000004827"/>
    </source>
</evidence>
<reference evidence="2 3" key="1">
    <citation type="journal article" date="2009" name="BMC Evol. Biol.">
        <title>Genomic taxonomy of Vibrios.</title>
        <authorList>
            <person name="Thompson C.C."/>
            <person name="Vicente A.C."/>
            <person name="Souza R.C."/>
            <person name="Vasconcelos A.T."/>
            <person name="Vesth T."/>
            <person name="Alves N.Jr."/>
            <person name="Ussery D.W."/>
            <person name="Iida T."/>
            <person name="Thompson F.L."/>
        </authorList>
    </citation>
    <scope>NUCLEOTIDE SEQUENCE [LARGE SCALE GENOMIC DNA]</scope>
    <source>
        <strain evidence="2 3">VM603</strain>
    </source>
</reference>
<name>D2YHA6_VIBMI</name>
<dbReference type="Proteomes" id="UP000004827">
    <property type="component" value="Unassembled WGS sequence"/>
</dbReference>
<evidence type="ECO:0000256" key="1">
    <source>
        <dbReference type="SAM" id="Phobius"/>
    </source>
</evidence>
<dbReference type="EMBL" id="ACYU01000160">
    <property type="protein sequence ID" value="EEW05784.1"/>
    <property type="molecule type" value="Genomic_DNA"/>
</dbReference>
<gene>
    <name evidence="2" type="ORF">VMB_29030</name>
</gene>
<evidence type="ECO:0000313" key="2">
    <source>
        <dbReference type="EMBL" id="EEW05784.1"/>
    </source>
</evidence>
<sequence>MLIRYLVPANTQVAVRFSISSRWAAVTHFGLIFLMMKSTPFALSIRRTNVRLLKWMKFACCQRMNSPPQRQRLKSFVIAGVSALKRAVSLNPFIAKSPKALGLRVLNTGSHCSLITAKPYSTIYHPTVNS</sequence>
<proteinExistence type="predicted"/>
<dbReference type="AlphaFoldDB" id="D2YHA6"/>
<feature type="transmembrane region" description="Helical" evidence="1">
    <location>
        <begin position="23"/>
        <end position="45"/>
    </location>
</feature>
<keyword evidence="1" id="KW-0472">Membrane</keyword>
<organism evidence="2 3">
    <name type="scientific">Vibrio mimicus VM603</name>
    <dbReference type="NCBI Taxonomy" id="671074"/>
    <lineage>
        <taxon>Bacteria</taxon>
        <taxon>Pseudomonadati</taxon>
        <taxon>Pseudomonadota</taxon>
        <taxon>Gammaproteobacteria</taxon>
        <taxon>Vibrionales</taxon>
        <taxon>Vibrionaceae</taxon>
        <taxon>Vibrio</taxon>
    </lineage>
</organism>